<accession>A0A2P2QRM5</accession>
<dbReference type="AlphaFoldDB" id="A0A2P2QRM5"/>
<name>A0A2P2QRM5_RHIMU</name>
<protein>
    <submittedName>
        <fullName evidence="1">Uncharacterized protein</fullName>
    </submittedName>
</protein>
<evidence type="ECO:0000313" key="1">
    <source>
        <dbReference type="EMBL" id="MBX69534.1"/>
    </source>
</evidence>
<reference evidence="1" key="1">
    <citation type="submission" date="2018-02" db="EMBL/GenBank/DDBJ databases">
        <title>Rhizophora mucronata_Transcriptome.</title>
        <authorList>
            <person name="Meera S.P."/>
            <person name="Sreeshan A."/>
            <person name="Augustine A."/>
        </authorList>
    </citation>
    <scope>NUCLEOTIDE SEQUENCE</scope>
    <source>
        <tissue evidence="1">Leaf</tissue>
    </source>
</reference>
<dbReference type="EMBL" id="GGEC01089050">
    <property type="protein sequence ID" value="MBX69534.1"/>
    <property type="molecule type" value="Transcribed_RNA"/>
</dbReference>
<proteinExistence type="predicted"/>
<sequence length="88" mass="10499">MMRDGFNCCYESFFVVIPFTIRNINNTRIFNATKLLLNQVHLRITLNEAFFSLSKSKFSVTFHGYIYIIWPPCFLKHPSFPFYYDLLS</sequence>
<organism evidence="1">
    <name type="scientific">Rhizophora mucronata</name>
    <name type="common">Asiatic mangrove</name>
    <dbReference type="NCBI Taxonomy" id="61149"/>
    <lineage>
        <taxon>Eukaryota</taxon>
        <taxon>Viridiplantae</taxon>
        <taxon>Streptophyta</taxon>
        <taxon>Embryophyta</taxon>
        <taxon>Tracheophyta</taxon>
        <taxon>Spermatophyta</taxon>
        <taxon>Magnoliopsida</taxon>
        <taxon>eudicotyledons</taxon>
        <taxon>Gunneridae</taxon>
        <taxon>Pentapetalae</taxon>
        <taxon>rosids</taxon>
        <taxon>fabids</taxon>
        <taxon>Malpighiales</taxon>
        <taxon>Rhizophoraceae</taxon>
        <taxon>Rhizophora</taxon>
    </lineage>
</organism>